<keyword evidence="5" id="KW-1185">Reference proteome</keyword>
<protein>
    <recommendedName>
        <fullName evidence="3">CARDB domain-containing protein</fullName>
    </recommendedName>
</protein>
<evidence type="ECO:0000313" key="5">
    <source>
        <dbReference type="Proteomes" id="UP000199062"/>
    </source>
</evidence>
<dbReference type="RefSeq" id="WP_089817291.1">
    <property type="nucleotide sequence ID" value="NZ_FOZK01000003.1"/>
</dbReference>
<gene>
    <name evidence="4" type="ORF">SAMN05216559_2929</name>
</gene>
<evidence type="ECO:0000259" key="3">
    <source>
        <dbReference type="Pfam" id="PF07705"/>
    </source>
</evidence>
<evidence type="ECO:0000313" key="4">
    <source>
        <dbReference type="EMBL" id="SFS05830.1"/>
    </source>
</evidence>
<accession>A0A1I6LRB0</accession>
<proteinExistence type="predicted"/>
<keyword evidence="2" id="KW-1133">Transmembrane helix</keyword>
<feature type="domain" description="CARDB" evidence="3">
    <location>
        <begin position="282"/>
        <end position="364"/>
    </location>
</feature>
<keyword evidence="2" id="KW-0812">Transmembrane</keyword>
<dbReference type="EMBL" id="FOZK01000003">
    <property type="protein sequence ID" value="SFS05830.1"/>
    <property type="molecule type" value="Genomic_DNA"/>
</dbReference>
<feature type="transmembrane region" description="Helical" evidence="2">
    <location>
        <begin position="414"/>
        <end position="436"/>
    </location>
</feature>
<dbReference type="OrthoDB" id="240944at2157"/>
<dbReference type="AlphaFoldDB" id="A0A1I6LRB0"/>
<dbReference type="InterPro" id="IPR011635">
    <property type="entry name" value="CARDB"/>
</dbReference>
<organism evidence="4 5">
    <name type="scientific">Halomicrobium zhouii</name>
    <dbReference type="NCBI Taxonomy" id="767519"/>
    <lineage>
        <taxon>Archaea</taxon>
        <taxon>Methanobacteriati</taxon>
        <taxon>Methanobacteriota</taxon>
        <taxon>Stenosarchaea group</taxon>
        <taxon>Halobacteria</taxon>
        <taxon>Halobacteriales</taxon>
        <taxon>Haloarculaceae</taxon>
        <taxon>Halomicrobium</taxon>
    </lineage>
</organism>
<dbReference type="Proteomes" id="UP000199062">
    <property type="component" value="Unassembled WGS sequence"/>
</dbReference>
<feature type="region of interest" description="Disordered" evidence="1">
    <location>
        <begin position="373"/>
        <end position="404"/>
    </location>
</feature>
<reference evidence="4 5" key="1">
    <citation type="submission" date="2016-10" db="EMBL/GenBank/DDBJ databases">
        <authorList>
            <person name="de Groot N.N."/>
        </authorList>
    </citation>
    <scope>NUCLEOTIDE SEQUENCE [LARGE SCALE GENOMIC DNA]</scope>
    <source>
        <strain evidence="4 5">CGMCC 1.10457</strain>
    </source>
</reference>
<evidence type="ECO:0000256" key="1">
    <source>
        <dbReference type="SAM" id="MobiDB-lite"/>
    </source>
</evidence>
<name>A0A1I6LRB0_9EURY</name>
<sequence length="438" mass="45254">MWSQTTSKKRLIALPLLAILLANAAFAGTAVAEPRIWMSSASLERDATLVGEPVGVQVQLHNRGDGGVIGIDVLANGSDVASERIHVESDSDRKAVINVSFDEPGTYRIKANDKTAGTLTVTRLRVASVTERDDGQTAIVRAGGVAAGESMTANLPAQDGQPFALQRVTMTGPGSSFNRSVATYAPADGASFSVPSGQGASLVGAVEMDAISGVNTTSLRVAVDRDALNEHGLESNGVTVYRKTGDSFTPLTTEQAATTEDAIVYEASTDGGNQFVLGALTPEFAVRSADVDTEDASDGQRVVLKATVANEGQVAGDYEAEMRVDGVTVDRQNVTLQPGESKTVELDHVVTSKGEYDVGLGAERVSSVILTSDAISGSDQSDSSDTTADDTESTDGGLLDAEPSLPSLPAIGDVGTLEVGIGAGIVLLGGGLLLFVRR</sequence>
<dbReference type="STRING" id="767519.SAMN05216559_2929"/>
<evidence type="ECO:0000256" key="2">
    <source>
        <dbReference type="SAM" id="Phobius"/>
    </source>
</evidence>
<keyword evidence="2" id="KW-0472">Membrane</keyword>
<feature type="compositionally biased region" description="Low complexity" evidence="1">
    <location>
        <begin position="373"/>
        <end position="386"/>
    </location>
</feature>
<dbReference type="Gene3D" id="2.60.40.10">
    <property type="entry name" value="Immunoglobulins"/>
    <property type="match status" value="1"/>
</dbReference>
<dbReference type="InterPro" id="IPR013783">
    <property type="entry name" value="Ig-like_fold"/>
</dbReference>
<dbReference type="Pfam" id="PF07705">
    <property type="entry name" value="CARDB"/>
    <property type="match status" value="1"/>
</dbReference>